<dbReference type="InterPro" id="IPR000847">
    <property type="entry name" value="LysR_HTH_N"/>
</dbReference>
<dbReference type="Gene3D" id="3.40.190.290">
    <property type="match status" value="1"/>
</dbReference>
<dbReference type="SUPFAM" id="SSF46785">
    <property type="entry name" value="Winged helix' DNA-binding domain"/>
    <property type="match status" value="1"/>
</dbReference>
<dbReference type="GO" id="GO:0000976">
    <property type="term" value="F:transcription cis-regulatory region binding"/>
    <property type="evidence" value="ECO:0007669"/>
    <property type="project" value="TreeGrafter"/>
</dbReference>
<dbReference type="PANTHER" id="PTHR30126">
    <property type="entry name" value="HTH-TYPE TRANSCRIPTIONAL REGULATOR"/>
    <property type="match status" value="1"/>
</dbReference>
<protein>
    <submittedName>
        <fullName evidence="6">LysR family transcriptional regulator</fullName>
    </submittedName>
</protein>
<dbReference type="Proteomes" id="UP000267464">
    <property type="component" value="Unassembled WGS sequence"/>
</dbReference>
<dbReference type="PROSITE" id="PS50931">
    <property type="entry name" value="HTH_LYSR"/>
    <property type="match status" value="1"/>
</dbReference>
<keyword evidence="7" id="KW-1185">Reference proteome</keyword>
<evidence type="ECO:0000313" key="6">
    <source>
        <dbReference type="EMBL" id="RQP24211.1"/>
    </source>
</evidence>
<name>A0A3N7HTL1_9BURK</name>
<dbReference type="Pfam" id="PF00126">
    <property type="entry name" value="HTH_1"/>
    <property type="match status" value="1"/>
</dbReference>
<keyword evidence="3" id="KW-0238">DNA-binding</keyword>
<evidence type="ECO:0000256" key="4">
    <source>
        <dbReference type="ARBA" id="ARBA00023163"/>
    </source>
</evidence>
<dbReference type="InterPro" id="IPR036390">
    <property type="entry name" value="WH_DNA-bd_sf"/>
</dbReference>
<dbReference type="InterPro" id="IPR005119">
    <property type="entry name" value="LysR_subst-bd"/>
</dbReference>
<dbReference type="RefSeq" id="WP_124540691.1">
    <property type="nucleotide sequence ID" value="NZ_QUSW01000003.1"/>
</dbReference>
<dbReference type="OrthoDB" id="196624at2"/>
<evidence type="ECO:0000313" key="7">
    <source>
        <dbReference type="Proteomes" id="UP000267464"/>
    </source>
</evidence>
<dbReference type="AlphaFoldDB" id="A0A3N7HTL1"/>
<keyword evidence="4" id="KW-0804">Transcription</keyword>
<dbReference type="GO" id="GO:0003700">
    <property type="term" value="F:DNA-binding transcription factor activity"/>
    <property type="evidence" value="ECO:0007669"/>
    <property type="project" value="InterPro"/>
</dbReference>
<keyword evidence="2" id="KW-0805">Transcription regulation</keyword>
<feature type="domain" description="HTH lysR-type" evidence="5">
    <location>
        <begin position="3"/>
        <end position="60"/>
    </location>
</feature>
<reference evidence="6 7" key="1">
    <citation type="submission" date="2018-08" db="EMBL/GenBank/DDBJ databases">
        <authorList>
            <person name="Khan S.A."/>
            <person name="Jeon C.O."/>
            <person name="Chun B.H."/>
            <person name="Jeong S.E."/>
        </authorList>
    </citation>
    <scope>NUCLEOTIDE SEQUENCE [LARGE SCALE GENOMIC DNA]</scope>
    <source>
        <strain evidence="6 7">S-16</strain>
    </source>
</reference>
<dbReference type="SUPFAM" id="SSF53850">
    <property type="entry name" value="Periplasmic binding protein-like II"/>
    <property type="match status" value="1"/>
</dbReference>
<evidence type="ECO:0000256" key="3">
    <source>
        <dbReference type="ARBA" id="ARBA00023125"/>
    </source>
</evidence>
<comment type="similarity">
    <text evidence="1">Belongs to the LysR transcriptional regulatory family.</text>
</comment>
<comment type="caution">
    <text evidence="6">The sequence shown here is derived from an EMBL/GenBank/DDBJ whole genome shotgun (WGS) entry which is preliminary data.</text>
</comment>
<dbReference type="EMBL" id="QUSW01000003">
    <property type="protein sequence ID" value="RQP24211.1"/>
    <property type="molecule type" value="Genomic_DNA"/>
</dbReference>
<organism evidence="6 7">
    <name type="scientific">Piscinibacter terrae</name>
    <dbReference type="NCBI Taxonomy" id="2496871"/>
    <lineage>
        <taxon>Bacteria</taxon>
        <taxon>Pseudomonadati</taxon>
        <taxon>Pseudomonadota</taxon>
        <taxon>Betaproteobacteria</taxon>
        <taxon>Burkholderiales</taxon>
        <taxon>Sphaerotilaceae</taxon>
        <taxon>Piscinibacter</taxon>
    </lineage>
</organism>
<dbReference type="PANTHER" id="PTHR30126:SF88">
    <property type="entry name" value="TRANSCRIPTIONAL REGULATOR-RELATED"/>
    <property type="match status" value="1"/>
</dbReference>
<dbReference type="Pfam" id="PF03466">
    <property type="entry name" value="LysR_substrate"/>
    <property type="match status" value="1"/>
</dbReference>
<reference evidence="6 7" key="2">
    <citation type="submission" date="2018-12" db="EMBL/GenBank/DDBJ databases">
        <title>Rhizobacter gummiphilus sp. nov., a rubber-degrading bacterium isolated from the soil of a botanical garden in Japan.</title>
        <authorList>
            <person name="Shunsuke S.S."/>
        </authorList>
    </citation>
    <scope>NUCLEOTIDE SEQUENCE [LARGE SCALE GENOMIC DNA]</scope>
    <source>
        <strain evidence="6 7">S-16</strain>
    </source>
</reference>
<dbReference type="Gene3D" id="1.10.10.10">
    <property type="entry name" value="Winged helix-like DNA-binding domain superfamily/Winged helix DNA-binding domain"/>
    <property type="match status" value="1"/>
</dbReference>
<accession>A0A3N7HTL1</accession>
<evidence type="ECO:0000256" key="2">
    <source>
        <dbReference type="ARBA" id="ARBA00023015"/>
    </source>
</evidence>
<gene>
    <name evidence="6" type="ORF">DZC73_12900</name>
</gene>
<dbReference type="InterPro" id="IPR036388">
    <property type="entry name" value="WH-like_DNA-bd_sf"/>
</dbReference>
<evidence type="ECO:0000256" key="1">
    <source>
        <dbReference type="ARBA" id="ARBA00009437"/>
    </source>
</evidence>
<proteinExistence type="inferred from homology"/>
<evidence type="ECO:0000259" key="5">
    <source>
        <dbReference type="PROSITE" id="PS50931"/>
    </source>
</evidence>
<sequence>MRFTLADLECLAAVAEEGSLQAAATKLHRTHPAVHATLKKLEHNTGIALLDREGYRIRLSEAGKAFHREAQELLHKASHLEALAQQLGGGEETDLKVVIGDLTPVPPVLRHLKRFFAACPRTRLHLHFEALSGPWERLLAGEADFIVHHIDKSDSRFEWQDLQAVTLVPVAARDYLPFPVSKNLGPEQMKPFVQVIIRDSASAEGRNYFVVPGAHSWTVADQQTKKDLIVHGMGWGHMPLHLIERELRAGKLLSLEGRHFKRSKLELVVARRRGAASGRVARQLWQSFAELA</sequence>